<accession>A0A1E5L252</accession>
<dbReference type="EMBL" id="MJAT01000040">
    <property type="protein sequence ID" value="OEH84186.1"/>
    <property type="molecule type" value="Genomic_DNA"/>
</dbReference>
<gene>
    <name evidence="7" type="ORF">BHU72_12340</name>
</gene>
<dbReference type="Proteomes" id="UP000095255">
    <property type="component" value="Unassembled WGS sequence"/>
</dbReference>
<name>A0A1E5L252_9FIRM</name>
<organism evidence="7 8">
    <name type="scientific">Desulfuribacillus stibiiarsenatis</name>
    <dbReference type="NCBI Taxonomy" id="1390249"/>
    <lineage>
        <taxon>Bacteria</taxon>
        <taxon>Bacillati</taxon>
        <taxon>Bacillota</taxon>
        <taxon>Desulfuribacillia</taxon>
        <taxon>Desulfuribacillales</taxon>
        <taxon>Desulfuribacillaceae</taxon>
        <taxon>Desulfuribacillus</taxon>
    </lineage>
</organism>
<dbReference type="PANTHER" id="PTHR33931:SF2">
    <property type="entry name" value="HOLIN-LIKE PROTEIN CIDA"/>
    <property type="match status" value="1"/>
</dbReference>
<dbReference type="STRING" id="1390249.BHU72_12340"/>
<dbReference type="OrthoDB" id="3176438at2"/>
<dbReference type="Pfam" id="PF03788">
    <property type="entry name" value="LrgA"/>
    <property type="match status" value="1"/>
</dbReference>
<evidence type="ECO:0000313" key="7">
    <source>
        <dbReference type="EMBL" id="OEH84186.1"/>
    </source>
</evidence>
<keyword evidence="2" id="KW-1003">Cell membrane</keyword>
<reference evidence="7 8" key="1">
    <citation type="submission" date="2016-09" db="EMBL/GenBank/DDBJ databases">
        <title>Desulfuribacillus arsenicus sp. nov., an obligately anaerobic, dissimilatory arsenic- and antimonate-reducing bacterium isolated from anoxic sediments.</title>
        <authorList>
            <person name="Abin C.A."/>
            <person name="Hollibaugh J.T."/>
        </authorList>
    </citation>
    <scope>NUCLEOTIDE SEQUENCE [LARGE SCALE GENOMIC DNA]</scope>
    <source>
        <strain evidence="7 8">MLFW-2</strain>
    </source>
</reference>
<keyword evidence="3 6" id="KW-0812">Transmembrane</keyword>
<evidence type="ECO:0000256" key="3">
    <source>
        <dbReference type="ARBA" id="ARBA00022692"/>
    </source>
</evidence>
<feature type="transmembrane region" description="Helical" evidence="6">
    <location>
        <begin position="12"/>
        <end position="31"/>
    </location>
</feature>
<protein>
    <recommendedName>
        <fullName evidence="9">Murein hydrolase transporter LrgA</fullName>
    </recommendedName>
</protein>
<proteinExistence type="predicted"/>
<keyword evidence="5 6" id="KW-0472">Membrane</keyword>
<evidence type="ECO:0000313" key="8">
    <source>
        <dbReference type="Proteomes" id="UP000095255"/>
    </source>
</evidence>
<dbReference type="InterPro" id="IPR005538">
    <property type="entry name" value="LrgA/CidA"/>
</dbReference>
<evidence type="ECO:0000256" key="4">
    <source>
        <dbReference type="ARBA" id="ARBA00022989"/>
    </source>
</evidence>
<feature type="transmembrane region" description="Helical" evidence="6">
    <location>
        <begin position="69"/>
        <end position="92"/>
    </location>
</feature>
<evidence type="ECO:0000256" key="5">
    <source>
        <dbReference type="ARBA" id="ARBA00023136"/>
    </source>
</evidence>
<comment type="caution">
    <text evidence="7">The sequence shown here is derived from an EMBL/GenBank/DDBJ whole genome shotgun (WGS) entry which is preliminary data.</text>
</comment>
<evidence type="ECO:0008006" key="9">
    <source>
        <dbReference type="Google" id="ProtNLM"/>
    </source>
</evidence>
<keyword evidence="4 6" id="KW-1133">Transmembrane helix</keyword>
<keyword evidence="8" id="KW-1185">Reference proteome</keyword>
<evidence type="ECO:0000256" key="6">
    <source>
        <dbReference type="SAM" id="Phobius"/>
    </source>
</evidence>
<comment type="subcellular location">
    <subcellularLocation>
        <location evidence="1">Cell membrane</location>
        <topology evidence="1">Multi-pass membrane protein</topology>
    </subcellularLocation>
</comment>
<dbReference type="PANTHER" id="PTHR33931">
    <property type="entry name" value="HOLIN-LIKE PROTEIN CIDA-RELATED"/>
    <property type="match status" value="1"/>
</dbReference>
<feature type="transmembrane region" description="Helical" evidence="6">
    <location>
        <begin position="98"/>
        <end position="120"/>
    </location>
</feature>
<dbReference type="GO" id="GO:0005886">
    <property type="term" value="C:plasma membrane"/>
    <property type="evidence" value="ECO:0007669"/>
    <property type="project" value="UniProtKB-SubCell"/>
</dbReference>
<sequence length="142" mass="15963">MNQLPLLKKSVVTAIQITFLYTIYFLCGKIIDFLHWPLPAGVIGMIVLFGLLLSGIVPMKWVESGGNLLLNNLPFMFIAVAVGLMPFGQLFLTHWFSMLVTVLISTAVGIYVTGAVTQFLKQYFKDKKRKDMVNDDQHTHSL</sequence>
<dbReference type="RefSeq" id="WP_069703423.1">
    <property type="nucleotide sequence ID" value="NZ_MJAT01000040.1"/>
</dbReference>
<evidence type="ECO:0000256" key="2">
    <source>
        <dbReference type="ARBA" id="ARBA00022475"/>
    </source>
</evidence>
<evidence type="ECO:0000256" key="1">
    <source>
        <dbReference type="ARBA" id="ARBA00004651"/>
    </source>
</evidence>
<dbReference type="AlphaFoldDB" id="A0A1E5L252"/>
<feature type="transmembrane region" description="Helical" evidence="6">
    <location>
        <begin position="37"/>
        <end position="57"/>
    </location>
</feature>